<organism evidence="7 8">
    <name type="scientific">Sphingomonas cavernae</name>
    <dbReference type="NCBI Taxonomy" id="2320861"/>
    <lineage>
        <taxon>Bacteria</taxon>
        <taxon>Pseudomonadati</taxon>
        <taxon>Pseudomonadota</taxon>
        <taxon>Alphaproteobacteria</taxon>
        <taxon>Sphingomonadales</taxon>
        <taxon>Sphingomonadaceae</taxon>
        <taxon>Sphingomonas</taxon>
    </lineage>
</organism>
<keyword evidence="2" id="KW-0812">Transmembrane</keyword>
<keyword evidence="4" id="KW-0732">Signal</keyword>
<evidence type="ECO:0000259" key="5">
    <source>
        <dbReference type="Pfam" id="PF01103"/>
    </source>
</evidence>
<accession>A0A418WLH2</accession>
<feature type="signal peptide" evidence="4">
    <location>
        <begin position="1"/>
        <end position="29"/>
    </location>
</feature>
<dbReference type="InterPro" id="IPR039910">
    <property type="entry name" value="D15-like"/>
</dbReference>
<dbReference type="InterPro" id="IPR000184">
    <property type="entry name" value="Bac_surfAg_D15"/>
</dbReference>
<dbReference type="EMBL" id="QYUM01000003">
    <property type="protein sequence ID" value="RJF90699.1"/>
    <property type="molecule type" value="Genomic_DNA"/>
</dbReference>
<protein>
    <submittedName>
        <fullName evidence="7">Outer membrane protein assembly factor</fullName>
    </submittedName>
</protein>
<evidence type="ECO:0000259" key="6">
    <source>
        <dbReference type="Pfam" id="PF07244"/>
    </source>
</evidence>
<dbReference type="PANTHER" id="PTHR12815">
    <property type="entry name" value="SORTING AND ASSEMBLY MACHINERY SAMM50 PROTEIN FAMILY MEMBER"/>
    <property type="match status" value="1"/>
</dbReference>
<keyword evidence="3" id="KW-0472">Membrane</keyword>
<dbReference type="Pfam" id="PF07244">
    <property type="entry name" value="POTRA"/>
    <property type="match status" value="2"/>
</dbReference>
<dbReference type="Proteomes" id="UP000286100">
    <property type="component" value="Unassembled WGS sequence"/>
</dbReference>
<evidence type="ECO:0000313" key="7">
    <source>
        <dbReference type="EMBL" id="RJF90699.1"/>
    </source>
</evidence>
<evidence type="ECO:0000256" key="4">
    <source>
        <dbReference type="SAM" id="SignalP"/>
    </source>
</evidence>
<keyword evidence="8" id="KW-1185">Reference proteome</keyword>
<dbReference type="InterPro" id="IPR010827">
    <property type="entry name" value="BamA/TamA_POTRA"/>
</dbReference>
<dbReference type="GO" id="GO:0019867">
    <property type="term" value="C:outer membrane"/>
    <property type="evidence" value="ECO:0007669"/>
    <property type="project" value="InterPro"/>
</dbReference>
<feature type="domain" description="POTRA" evidence="6">
    <location>
        <begin position="266"/>
        <end position="336"/>
    </location>
</feature>
<comment type="caution">
    <text evidence="7">The sequence shown here is derived from an EMBL/GenBank/DDBJ whole genome shotgun (WGS) entry which is preliminary data.</text>
</comment>
<name>A0A418WLH2_9SPHN</name>
<dbReference type="OrthoDB" id="9769707at2"/>
<gene>
    <name evidence="7" type="ORF">D3876_10855</name>
</gene>
<feature type="chain" id="PRO_5019582121" evidence="4">
    <location>
        <begin position="30"/>
        <end position="663"/>
    </location>
</feature>
<proteinExistence type="predicted"/>
<evidence type="ECO:0000313" key="8">
    <source>
        <dbReference type="Proteomes" id="UP000286100"/>
    </source>
</evidence>
<reference evidence="7 8" key="1">
    <citation type="submission" date="2018-09" db="EMBL/GenBank/DDBJ databases">
        <authorList>
            <person name="Zhu H."/>
        </authorList>
    </citation>
    <scope>NUCLEOTIDE SEQUENCE [LARGE SCALE GENOMIC DNA]</scope>
    <source>
        <strain evidence="7 8">K2R01-6</strain>
    </source>
</reference>
<evidence type="ECO:0000256" key="1">
    <source>
        <dbReference type="ARBA" id="ARBA00004370"/>
    </source>
</evidence>
<sequence>MRLNFLQPCAQASALVALIMCGEMQPLHAQQEVQTQEPMFDPEAPMADMPDFGVEWPDLEKMPELSEDEALETPGAPGTSEVPAAVDIAGERRYGVRVDGLDKIESHLMHARFKELSTLEQGKGKPANAAQIDRRAREDEELLETLMRSSGYYDARVDTKVEVEANGHVLVVLTVEPGEVYRFTDVDVRGIDQAGDKAEALRDAFKVTENDPVDADKVLAGEAALRQKIGREGFPFAKVSEPEVVVDHEDRTATLVLNVEPGAPRKFGKVTVANDDVFSARHIQRIGRFKPGDPYDSADIDDLRRALIATGLVSSAKVQPVPGATPDTVDVAVAIEPAPPRTIAGELGYGTGEGARLEASWQHRNFLKPEGAVTVRGVVGTQEQLISVQFRRNNFMKRDRVLNAQVAAQHEERDAYEARTFTISGNIERQSNLVFQKKWTWSIGAEMLASDERDTVGPDATPRRRTFFIGALPGTLGYDSTDNLLDPTKGFRLSGRVSPELSFQDGTFGYVKTQIDGSIYHPVSDRIVLAGRTRLGTIYGVESDRIAPSRRFYAGGGGSVRGYGYQSIGPRDGNNDPIGGKSLIEFSLEARVRFGNFGVVPFVDAGNISTGTLPDIGKLRVGAGIGARYYTSFGPIRIDVGTPLNPQPGDAKIAVYVSLGQAF</sequence>
<dbReference type="Pfam" id="PF01103">
    <property type="entry name" value="Omp85"/>
    <property type="match status" value="1"/>
</dbReference>
<keyword evidence="2" id="KW-1134">Transmembrane beta strand</keyword>
<feature type="domain" description="Bacterial surface antigen (D15)" evidence="5">
    <location>
        <begin position="365"/>
        <end position="663"/>
    </location>
</feature>
<dbReference type="PANTHER" id="PTHR12815:SF42">
    <property type="entry name" value="BACTERIAL SURFACE ANTIGEN (D15) DOMAIN-CONTAINING PROTEIN"/>
    <property type="match status" value="1"/>
</dbReference>
<feature type="domain" description="POTRA" evidence="6">
    <location>
        <begin position="181"/>
        <end position="262"/>
    </location>
</feature>
<dbReference type="Gene3D" id="3.10.20.310">
    <property type="entry name" value="membrane protein fhac"/>
    <property type="match status" value="3"/>
</dbReference>
<evidence type="ECO:0000256" key="3">
    <source>
        <dbReference type="ARBA" id="ARBA00023136"/>
    </source>
</evidence>
<dbReference type="AlphaFoldDB" id="A0A418WLH2"/>
<comment type="subcellular location">
    <subcellularLocation>
        <location evidence="1">Membrane</location>
    </subcellularLocation>
</comment>
<dbReference type="Gene3D" id="2.40.160.50">
    <property type="entry name" value="membrane protein fhac: a member of the omp85/tpsb transporter family"/>
    <property type="match status" value="1"/>
</dbReference>
<evidence type="ECO:0000256" key="2">
    <source>
        <dbReference type="ARBA" id="ARBA00022452"/>
    </source>
</evidence>